<name>A0A1G9FC36_9PSEU</name>
<proteinExistence type="predicted"/>
<evidence type="ECO:0000313" key="3">
    <source>
        <dbReference type="Proteomes" id="UP000199682"/>
    </source>
</evidence>
<feature type="region of interest" description="Disordered" evidence="1">
    <location>
        <begin position="1"/>
        <end position="22"/>
    </location>
</feature>
<dbReference type="EMBL" id="FNET01000007">
    <property type="protein sequence ID" value="SDK85942.1"/>
    <property type="molecule type" value="Genomic_DNA"/>
</dbReference>
<accession>A0A1G9FC36</accession>
<organism evidence="2 3">
    <name type="scientific">Lentzea albidocapillata subsp. violacea</name>
    <dbReference type="NCBI Taxonomy" id="128104"/>
    <lineage>
        <taxon>Bacteria</taxon>
        <taxon>Bacillati</taxon>
        <taxon>Actinomycetota</taxon>
        <taxon>Actinomycetes</taxon>
        <taxon>Pseudonocardiales</taxon>
        <taxon>Pseudonocardiaceae</taxon>
        <taxon>Lentzea</taxon>
    </lineage>
</organism>
<dbReference type="RefSeq" id="WP_090007088.1">
    <property type="nucleotide sequence ID" value="NZ_FNET01000007.1"/>
</dbReference>
<protein>
    <submittedName>
        <fullName evidence="2">Uncharacterized protein</fullName>
    </submittedName>
</protein>
<evidence type="ECO:0000256" key="1">
    <source>
        <dbReference type="SAM" id="MobiDB-lite"/>
    </source>
</evidence>
<feature type="compositionally biased region" description="Basic and acidic residues" evidence="1">
    <location>
        <begin position="1"/>
        <end position="16"/>
    </location>
</feature>
<feature type="compositionally biased region" description="Basic residues" evidence="1">
    <location>
        <begin position="102"/>
        <end position="113"/>
    </location>
</feature>
<sequence>MTDQRGEERRAHEHARYWRHNTGPAPISNLPVTVHVTPSHLRLAPGATGQVRITVTCSGAPARGRVEFTEYQSWDYVLAPGAFTEFTGEVTARPGRRDHGAGHGRRGSHRTARRALVGAPAGGCPRQTALLPHDPRDGAMTPAASGRPRLGPA</sequence>
<gene>
    <name evidence="2" type="ORF">SAMN04488074_107314</name>
</gene>
<feature type="region of interest" description="Disordered" evidence="1">
    <location>
        <begin position="89"/>
        <end position="153"/>
    </location>
</feature>
<evidence type="ECO:0000313" key="2">
    <source>
        <dbReference type="EMBL" id="SDK85942.1"/>
    </source>
</evidence>
<dbReference type="AlphaFoldDB" id="A0A1G9FC36"/>
<reference evidence="3" key="1">
    <citation type="submission" date="2016-10" db="EMBL/GenBank/DDBJ databases">
        <authorList>
            <person name="Varghese N."/>
            <person name="Submissions S."/>
        </authorList>
    </citation>
    <scope>NUCLEOTIDE SEQUENCE [LARGE SCALE GENOMIC DNA]</scope>
    <source>
        <strain evidence="3">DSM 44796</strain>
    </source>
</reference>
<dbReference type="Proteomes" id="UP000199682">
    <property type="component" value="Unassembled WGS sequence"/>
</dbReference>